<accession>A0A376FZZ0</accession>
<organism evidence="1 2">
    <name type="scientific">Empedobacter falsenii</name>
    <dbReference type="NCBI Taxonomy" id="343874"/>
    <lineage>
        <taxon>Bacteria</taxon>
        <taxon>Pseudomonadati</taxon>
        <taxon>Bacteroidota</taxon>
        <taxon>Flavobacteriia</taxon>
        <taxon>Flavobacteriales</taxon>
        <taxon>Weeksellaceae</taxon>
        <taxon>Empedobacter</taxon>
    </lineage>
</organism>
<evidence type="ECO:0000313" key="1">
    <source>
        <dbReference type="EMBL" id="STD53925.1"/>
    </source>
</evidence>
<name>A0A376FZZ0_9FLAO</name>
<gene>
    <name evidence="1" type="ORF">NCTC13456_00749</name>
</gene>
<dbReference type="Proteomes" id="UP000254737">
    <property type="component" value="Unassembled WGS sequence"/>
</dbReference>
<dbReference type="EMBL" id="UFXS01000001">
    <property type="protein sequence ID" value="STD53925.1"/>
    <property type="molecule type" value="Genomic_DNA"/>
</dbReference>
<proteinExistence type="predicted"/>
<dbReference type="AlphaFoldDB" id="A0A376FZZ0"/>
<sequence length="123" mass="14367">MSILNNIIFESPENNYGTIKATVHKTGKLGFSSGAEKFMNLKEDLYTKIGFDTENSNKLYLILQENSENAFKISKAGEYYYINLKHIFDSKNIDYKSKSIIYDIKKERENDTIFFILTKREKL</sequence>
<evidence type="ECO:0000313" key="2">
    <source>
        <dbReference type="Proteomes" id="UP000254737"/>
    </source>
</evidence>
<protein>
    <submittedName>
        <fullName evidence="1">Uncharacterized protein</fullName>
    </submittedName>
</protein>
<dbReference type="RefSeq" id="WP_114998811.1">
    <property type="nucleotide sequence ID" value="NZ_UFXS01000001.1"/>
</dbReference>
<reference evidence="1 2" key="1">
    <citation type="submission" date="2018-06" db="EMBL/GenBank/DDBJ databases">
        <authorList>
            <consortium name="Pathogen Informatics"/>
            <person name="Doyle S."/>
        </authorList>
    </citation>
    <scope>NUCLEOTIDE SEQUENCE [LARGE SCALE GENOMIC DNA]</scope>
    <source>
        <strain evidence="1 2">NCTC13456</strain>
    </source>
</reference>